<evidence type="ECO:0000313" key="1">
    <source>
        <dbReference type="EMBL" id="MCF7528971.1"/>
    </source>
</evidence>
<protein>
    <recommendedName>
        <fullName evidence="3">Transposase</fullName>
    </recommendedName>
</protein>
<gene>
    <name evidence="1" type="ORF">L4H06_01780</name>
</gene>
<sequence length="126" mass="14702">MKELDISLNIEIPILKRTFNILATTAYLCAKHNLKIVLYAARNVHTTKYSEITNQGDKMLKRIRMLKKTKSKRLKKRGMHWRVVFQNAETGRNNHYATQVFVKTAAEAKKLVMWKYKAHIISCEPA</sequence>
<accession>A0AAW5AH59</accession>
<reference evidence="1" key="1">
    <citation type="submission" date="2022-01" db="EMBL/GenBank/DDBJ databases">
        <title>Neisseria sp. ZJ104.</title>
        <authorList>
            <person name="Yang C."/>
        </authorList>
    </citation>
    <scope>NUCLEOTIDE SEQUENCE</scope>
    <source>
        <strain evidence="1">ZJ104</strain>
    </source>
</reference>
<dbReference type="EMBL" id="JAKKDL010000002">
    <property type="protein sequence ID" value="MCF7528971.1"/>
    <property type="molecule type" value="Genomic_DNA"/>
</dbReference>
<proteinExistence type="predicted"/>
<organism evidence="1 2">
    <name type="scientific">Neisseria lisongii</name>
    <dbReference type="NCBI Taxonomy" id="2912188"/>
    <lineage>
        <taxon>Bacteria</taxon>
        <taxon>Pseudomonadati</taxon>
        <taxon>Pseudomonadota</taxon>
        <taxon>Betaproteobacteria</taxon>
        <taxon>Neisseriales</taxon>
        <taxon>Neisseriaceae</taxon>
        <taxon>Neisseria</taxon>
    </lineage>
</organism>
<comment type="caution">
    <text evidence="1">The sequence shown here is derived from an EMBL/GenBank/DDBJ whole genome shotgun (WGS) entry which is preliminary data.</text>
</comment>
<evidence type="ECO:0000313" key="2">
    <source>
        <dbReference type="Proteomes" id="UP001201397"/>
    </source>
</evidence>
<name>A0AAW5AH59_9NEIS</name>
<dbReference type="AlphaFoldDB" id="A0AAW5AH59"/>
<dbReference type="RefSeq" id="WP_237092311.1">
    <property type="nucleotide sequence ID" value="NZ_JAKKDL010000002.1"/>
</dbReference>
<dbReference type="Proteomes" id="UP001201397">
    <property type="component" value="Unassembled WGS sequence"/>
</dbReference>
<evidence type="ECO:0008006" key="3">
    <source>
        <dbReference type="Google" id="ProtNLM"/>
    </source>
</evidence>